<dbReference type="AlphaFoldDB" id="A0A545SYV2"/>
<evidence type="ECO:0000256" key="3">
    <source>
        <dbReference type="ARBA" id="ARBA00023163"/>
    </source>
</evidence>
<evidence type="ECO:0000259" key="5">
    <source>
        <dbReference type="PROSITE" id="PS01124"/>
    </source>
</evidence>
<keyword evidence="4" id="KW-0472">Membrane</keyword>
<dbReference type="InterPro" id="IPR009057">
    <property type="entry name" value="Homeodomain-like_sf"/>
</dbReference>
<feature type="transmembrane region" description="Helical" evidence="4">
    <location>
        <begin position="120"/>
        <end position="141"/>
    </location>
</feature>
<dbReference type="RefSeq" id="WP_142929047.1">
    <property type="nucleotide sequence ID" value="NZ_ML660103.1"/>
</dbReference>
<evidence type="ECO:0000313" key="6">
    <source>
        <dbReference type="EMBL" id="TQV70143.1"/>
    </source>
</evidence>
<accession>A0A545SYV2</accession>
<dbReference type="PANTHER" id="PTHR43280:SF29">
    <property type="entry name" value="ARAC-FAMILY TRANSCRIPTIONAL REGULATOR"/>
    <property type="match status" value="1"/>
</dbReference>
<dbReference type="Proteomes" id="UP000319732">
    <property type="component" value="Unassembled WGS sequence"/>
</dbReference>
<dbReference type="InterPro" id="IPR018060">
    <property type="entry name" value="HTH_AraC"/>
</dbReference>
<protein>
    <submittedName>
        <fullName evidence="6">AraC family transcriptional regulator</fullName>
    </submittedName>
</protein>
<feature type="transmembrane region" description="Helical" evidence="4">
    <location>
        <begin position="153"/>
        <end position="171"/>
    </location>
</feature>
<keyword evidence="7" id="KW-1185">Reference proteome</keyword>
<gene>
    <name evidence="6" type="ORF">FKG94_21710</name>
</gene>
<keyword evidence="1" id="KW-0805">Transcription regulation</keyword>
<dbReference type="Pfam" id="PF12833">
    <property type="entry name" value="HTH_18"/>
    <property type="match status" value="1"/>
</dbReference>
<dbReference type="SMART" id="SM00342">
    <property type="entry name" value="HTH_ARAC"/>
    <property type="match status" value="1"/>
</dbReference>
<sequence length="346" mass="39340">MDTLLTSAIAFALSQVVLSGLLLLGHNRWAVQERLYGLLLIAITSYLLWPVTRDTQLVFLMEPLQTAVPGLFWLFSASLFDDHFRLKKWQVTLVAITILCPSLGEWLLRRYGVDWRLVLVELPQLLEFVLLGLALLVVARHWRVDLIEPRRHLRLWFCGLNGCYILVLIFLREIVFPESERLASLQYLPVGGILLATNALLLEYKSSIWTRSTAEVVAAPAVAVEPGFDEESPELIGTLLKLMETEAVYREMGLTIGQLAARMKLPEYRLRRAINAGLGYRNFNDFLNHYRIREASRRLGDPGQADIPVLTIALDTGFRSLSSFNKAFKQTFKETPTAYRRSHAQG</sequence>
<dbReference type="GO" id="GO:0003700">
    <property type="term" value="F:DNA-binding transcription factor activity"/>
    <property type="evidence" value="ECO:0007669"/>
    <property type="project" value="InterPro"/>
</dbReference>
<dbReference type="PROSITE" id="PS00041">
    <property type="entry name" value="HTH_ARAC_FAMILY_1"/>
    <property type="match status" value="1"/>
</dbReference>
<keyword evidence="3" id="KW-0804">Transcription</keyword>
<evidence type="ECO:0000313" key="7">
    <source>
        <dbReference type="Proteomes" id="UP000319732"/>
    </source>
</evidence>
<dbReference type="PROSITE" id="PS01124">
    <property type="entry name" value="HTH_ARAC_FAMILY_2"/>
    <property type="match status" value="1"/>
</dbReference>
<feature type="domain" description="HTH araC/xylS-type" evidence="5">
    <location>
        <begin position="237"/>
        <end position="342"/>
    </location>
</feature>
<keyword evidence="4" id="KW-0812">Transmembrane</keyword>
<dbReference type="GO" id="GO:0043565">
    <property type="term" value="F:sequence-specific DNA binding"/>
    <property type="evidence" value="ECO:0007669"/>
    <property type="project" value="InterPro"/>
</dbReference>
<evidence type="ECO:0000256" key="1">
    <source>
        <dbReference type="ARBA" id="ARBA00023015"/>
    </source>
</evidence>
<organism evidence="6 7">
    <name type="scientific">Exilibacterium tricleocarpae</name>
    <dbReference type="NCBI Taxonomy" id="2591008"/>
    <lineage>
        <taxon>Bacteria</taxon>
        <taxon>Pseudomonadati</taxon>
        <taxon>Pseudomonadota</taxon>
        <taxon>Gammaproteobacteria</taxon>
        <taxon>Cellvibrionales</taxon>
        <taxon>Cellvibrionaceae</taxon>
        <taxon>Exilibacterium</taxon>
    </lineage>
</organism>
<dbReference type="OrthoDB" id="345413at2"/>
<feature type="transmembrane region" description="Helical" evidence="4">
    <location>
        <begin position="89"/>
        <end position="108"/>
    </location>
</feature>
<dbReference type="EMBL" id="VHSG01000025">
    <property type="protein sequence ID" value="TQV70143.1"/>
    <property type="molecule type" value="Genomic_DNA"/>
</dbReference>
<dbReference type="Gene3D" id="1.10.10.60">
    <property type="entry name" value="Homeodomain-like"/>
    <property type="match status" value="1"/>
</dbReference>
<evidence type="ECO:0000256" key="4">
    <source>
        <dbReference type="SAM" id="Phobius"/>
    </source>
</evidence>
<reference evidence="6 7" key="1">
    <citation type="submission" date="2019-06" db="EMBL/GenBank/DDBJ databases">
        <title>Whole genome sequence for Cellvibrionaceae sp. R142.</title>
        <authorList>
            <person name="Wang G."/>
        </authorList>
    </citation>
    <scope>NUCLEOTIDE SEQUENCE [LARGE SCALE GENOMIC DNA]</scope>
    <source>
        <strain evidence="6 7">R142</strain>
    </source>
</reference>
<keyword evidence="4" id="KW-1133">Transmembrane helix</keyword>
<keyword evidence="2" id="KW-0238">DNA-binding</keyword>
<dbReference type="PANTHER" id="PTHR43280">
    <property type="entry name" value="ARAC-FAMILY TRANSCRIPTIONAL REGULATOR"/>
    <property type="match status" value="1"/>
</dbReference>
<feature type="transmembrane region" description="Helical" evidence="4">
    <location>
        <begin position="183"/>
        <end position="202"/>
    </location>
</feature>
<evidence type="ECO:0000256" key="2">
    <source>
        <dbReference type="ARBA" id="ARBA00023125"/>
    </source>
</evidence>
<feature type="transmembrane region" description="Helical" evidence="4">
    <location>
        <begin position="35"/>
        <end position="51"/>
    </location>
</feature>
<name>A0A545SYV2_9GAMM</name>
<dbReference type="SUPFAM" id="SSF46689">
    <property type="entry name" value="Homeodomain-like"/>
    <property type="match status" value="1"/>
</dbReference>
<proteinExistence type="predicted"/>
<dbReference type="InterPro" id="IPR018062">
    <property type="entry name" value="HTH_AraC-typ_CS"/>
</dbReference>
<feature type="transmembrane region" description="Helical" evidence="4">
    <location>
        <begin position="57"/>
        <end position="77"/>
    </location>
</feature>
<feature type="transmembrane region" description="Helical" evidence="4">
    <location>
        <begin position="6"/>
        <end position="23"/>
    </location>
</feature>
<comment type="caution">
    <text evidence="6">The sequence shown here is derived from an EMBL/GenBank/DDBJ whole genome shotgun (WGS) entry which is preliminary data.</text>
</comment>